<evidence type="ECO:0008006" key="6">
    <source>
        <dbReference type="Google" id="ProtNLM"/>
    </source>
</evidence>
<feature type="compositionally biased region" description="Basic and acidic residues" evidence="1">
    <location>
        <begin position="58"/>
        <end position="69"/>
    </location>
</feature>
<feature type="signal peptide" evidence="3">
    <location>
        <begin position="1"/>
        <end position="29"/>
    </location>
</feature>
<keyword evidence="5" id="KW-1185">Reference proteome</keyword>
<keyword evidence="2" id="KW-1133">Transmembrane helix</keyword>
<name>A0A4S2MXS2_9PEZI</name>
<feature type="transmembrane region" description="Helical" evidence="2">
    <location>
        <begin position="77"/>
        <end position="100"/>
    </location>
</feature>
<dbReference type="InParanoid" id="A0A4S2MXS2"/>
<dbReference type="EMBL" id="ML220119">
    <property type="protein sequence ID" value="TGZ81508.1"/>
    <property type="molecule type" value="Genomic_DNA"/>
</dbReference>
<dbReference type="Proteomes" id="UP000298138">
    <property type="component" value="Unassembled WGS sequence"/>
</dbReference>
<feature type="compositionally biased region" description="Gly residues" evidence="1">
    <location>
        <begin position="173"/>
        <end position="183"/>
    </location>
</feature>
<keyword evidence="2" id="KW-0812">Transmembrane</keyword>
<sequence length="336" mass="35241">MTTMRITLRTPSFLLELLLLILCSTPISTSPLPLPLHNLSPRSPDDDDNASDDEDFDPNDRDGDGRPDNMETMPPHIVALIAACVLILVLAVVFGSLWFLRVRRRRLELAAGSVAKDNNNNVSRWSLRKSTTAATTAVNSAAPSVRGGAGGEKSRRGSREGGGGAGILSRRGSAGGSGGGGTAGKVEEDGEIEIDAEDVMSCSWCYIAKDGLCRWCREAREASESNTLTPNVAPISSESSSATVGGVVWNPEGKGKGKAPATKSVELSPLSAPLIPEMELVPSAALMPLMPLEPAALVGGRSGEVVMLEIGGDKEEVRRPVVKHSFAAGKGVYSIA</sequence>
<evidence type="ECO:0000256" key="3">
    <source>
        <dbReference type="SAM" id="SignalP"/>
    </source>
</evidence>
<evidence type="ECO:0000313" key="4">
    <source>
        <dbReference type="EMBL" id="TGZ81508.1"/>
    </source>
</evidence>
<feature type="region of interest" description="Disordered" evidence="1">
    <location>
        <begin position="132"/>
        <end position="188"/>
    </location>
</feature>
<evidence type="ECO:0000313" key="5">
    <source>
        <dbReference type="Proteomes" id="UP000298138"/>
    </source>
</evidence>
<feature type="compositionally biased region" description="Acidic residues" evidence="1">
    <location>
        <begin position="45"/>
        <end position="57"/>
    </location>
</feature>
<feature type="region of interest" description="Disordered" evidence="1">
    <location>
        <begin position="35"/>
        <end position="70"/>
    </location>
</feature>
<keyword evidence="2" id="KW-0472">Membrane</keyword>
<evidence type="ECO:0000256" key="2">
    <source>
        <dbReference type="SAM" id="Phobius"/>
    </source>
</evidence>
<accession>A0A4S2MXS2</accession>
<dbReference type="AlphaFoldDB" id="A0A4S2MXS2"/>
<protein>
    <recommendedName>
        <fullName evidence="6">RanBP2-type domain-containing protein</fullName>
    </recommendedName>
</protein>
<keyword evidence="3" id="KW-0732">Signal</keyword>
<proteinExistence type="predicted"/>
<gene>
    <name evidence="4" type="ORF">EX30DRAFT_264880</name>
</gene>
<evidence type="ECO:0000256" key="1">
    <source>
        <dbReference type="SAM" id="MobiDB-lite"/>
    </source>
</evidence>
<reference evidence="4 5" key="1">
    <citation type="submission" date="2019-04" db="EMBL/GenBank/DDBJ databases">
        <title>Comparative genomics and transcriptomics to analyze fruiting body development in filamentous ascomycetes.</title>
        <authorList>
            <consortium name="DOE Joint Genome Institute"/>
            <person name="Lutkenhaus R."/>
            <person name="Traeger S."/>
            <person name="Breuer J."/>
            <person name="Kuo A."/>
            <person name="Lipzen A."/>
            <person name="Pangilinan J."/>
            <person name="Dilworth D."/>
            <person name="Sandor L."/>
            <person name="Poggeler S."/>
            <person name="Barry K."/>
            <person name="Grigoriev I.V."/>
            <person name="Nowrousian M."/>
        </authorList>
    </citation>
    <scope>NUCLEOTIDE SEQUENCE [LARGE SCALE GENOMIC DNA]</scope>
    <source>
        <strain evidence="4 5">CBS 389.68</strain>
    </source>
</reference>
<organism evidence="4 5">
    <name type="scientific">Ascodesmis nigricans</name>
    <dbReference type="NCBI Taxonomy" id="341454"/>
    <lineage>
        <taxon>Eukaryota</taxon>
        <taxon>Fungi</taxon>
        <taxon>Dikarya</taxon>
        <taxon>Ascomycota</taxon>
        <taxon>Pezizomycotina</taxon>
        <taxon>Pezizomycetes</taxon>
        <taxon>Pezizales</taxon>
        <taxon>Ascodesmidaceae</taxon>
        <taxon>Ascodesmis</taxon>
    </lineage>
</organism>
<feature type="chain" id="PRO_5020580033" description="RanBP2-type domain-containing protein" evidence="3">
    <location>
        <begin position="30"/>
        <end position="336"/>
    </location>
</feature>